<gene>
    <name evidence="2" type="ORF">SAMN05216219_2357</name>
</gene>
<dbReference type="PANTHER" id="PTHR37017">
    <property type="entry name" value="AB HYDROLASE-1 DOMAIN-CONTAINING PROTEIN-RELATED"/>
    <property type="match status" value="1"/>
</dbReference>
<dbReference type="PANTHER" id="PTHR37017:SF10">
    <property type="entry name" value="AB HYDROLASE-1 DOMAIN-CONTAINING PROTEIN"/>
    <property type="match status" value="1"/>
</dbReference>
<name>A0A1I5CDC1_9MICO</name>
<accession>A0A1I5CDC1</accession>
<dbReference type="GO" id="GO:0003824">
    <property type="term" value="F:catalytic activity"/>
    <property type="evidence" value="ECO:0007669"/>
    <property type="project" value="UniProtKB-ARBA"/>
</dbReference>
<dbReference type="InterPro" id="IPR029058">
    <property type="entry name" value="AB_hydrolase_fold"/>
</dbReference>
<reference evidence="3" key="1">
    <citation type="submission" date="2016-10" db="EMBL/GenBank/DDBJ databases">
        <authorList>
            <person name="Varghese N."/>
            <person name="Submissions S."/>
        </authorList>
    </citation>
    <scope>NUCLEOTIDE SEQUENCE [LARGE SCALE GENOMIC DNA]</scope>
    <source>
        <strain evidence="3">CGMCC 1.11101</strain>
    </source>
</reference>
<dbReference type="STRING" id="995034.SAMN05216219_2357"/>
<evidence type="ECO:0000313" key="3">
    <source>
        <dbReference type="Proteomes" id="UP000198867"/>
    </source>
</evidence>
<dbReference type="InterPro" id="IPR052897">
    <property type="entry name" value="Sec-Metab_Biosynth_Hydrolase"/>
</dbReference>
<dbReference type="Pfam" id="PF12697">
    <property type="entry name" value="Abhydrolase_6"/>
    <property type="match status" value="1"/>
</dbReference>
<dbReference type="AlphaFoldDB" id="A0A1I5CDC1"/>
<dbReference type="InterPro" id="IPR000073">
    <property type="entry name" value="AB_hydrolase_1"/>
</dbReference>
<dbReference type="SUPFAM" id="SSF53474">
    <property type="entry name" value="alpha/beta-Hydrolases"/>
    <property type="match status" value="1"/>
</dbReference>
<evidence type="ECO:0000313" key="2">
    <source>
        <dbReference type="EMBL" id="SFN84978.1"/>
    </source>
</evidence>
<keyword evidence="3" id="KW-1185">Reference proteome</keyword>
<proteinExistence type="predicted"/>
<dbReference type="EMBL" id="FOVM01000006">
    <property type="protein sequence ID" value="SFN84978.1"/>
    <property type="molecule type" value="Genomic_DNA"/>
</dbReference>
<feature type="domain" description="AB hydrolase-1" evidence="1">
    <location>
        <begin position="15"/>
        <end position="237"/>
    </location>
</feature>
<protein>
    <submittedName>
        <fullName evidence="2">Pimeloyl-ACP methyl ester carboxylesterase</fullName>
    </submittedName>
</protein>
<dbReference type="Gene3D" id="3.40.50.1820">
    <property type="entry name" value="alpha/beta hydrolase"/>
    <property type="match status" value="1"/>
</dbReference>
<sequence>MDSIGSESYGRLMDVVLVPGFWLRGSSWDPVLPALRAAGHRVHALTLPGLESLDARRNGIGLRDHVDSVLATIDSIGEPVALVGHSGGGAIIHAAVDARPDRVRRAIYVDSGPLADGFLINDEMPTVGDDLPLPGWSAFSDSDLVDLDDRLRRHLREIAVPEPRGVAFDRQELSDERRYDVPVTVITCTFPSADMQAAIENGAVFTAELAKVHDYEIVDLPTGHWPQFTKPAELAEALVAALRER</sequence>
<dbReference type="Proteomes" id="UP000198867">
    <property type="component" value="Unassembled WGS sequence"/>
</dbReference>
<evidence type="ECO:0000259" key="1">
    <source>
        <dbReference type="Pfam" id="PF12697"/>
    </source>
</evidence>
<organism evidence="2 3">
    <name type="scientific">Mycetocola miduiensis</name>
    <dbReference type="NCBI Taxonomy" id="995034"/>
    <lineage>
        <taxon>Bacteria</taxon>
        <taxon>Bacillati</taxon>
        <taxon>Actinomycetota</taxon>
        <taxon>Actinomycetes</taxon>
        <taxon>Micrococcales</taxon>
        <taxon>Microbacteriaceae</taxon>
        <taxon>Mycetocola</taxon>
    </lineage>
</organism>